<accession>A0AAU7JBC3</accession>
<dbReference type="SMART" id="SM00320">
    <property type="entry name" value="WD40"/>
    <property type="match status" value="3"/>
</dbReference>
<feature type="compositionally biased region" description="Polar residues" evidence="1">
    <location>
        <begin position="51"/>
        <end position="63"/>
    </location>
</feature>
<evidence type="ECO:0000256" key="1">
    <source>
        <dbReference type="SAM" id="MobiDB-lite"/>
    </source>
</evidence>
<proteinExistence type="predicted"/>
<dbReference type="EMBL" id="CP157484">
    <property type="protein sequence ID" value="XBO37578.1"/>
    <property type="molecule type" value="Genomic_DNA"/>
</dbReference>
<dbReference type="InterPro" id="IPR001680">
    <property type="entry name" value="WD40_rpt"/>
</dbReference>
<dbReference type="SUPFAM" id="SSF50978">
    <property type="entry name" value="WD40 repeat-like"/>
    <property type="match status" value="1"/>
</dbReference>
<evidence type="ECO:0008006" key="3">
    <source>
        <dbReference type="Google" id="ProtNLM"/>
    </source>
</evidence>
<evidence type="ECO:0000313" key="2">
    <source>
        <dbReference type="EMBL" id="XBO37578.1"/>
    </source>
</evidence>
<dbReference type="RefSeq" id="WP_406854401.1">
    <property type="nucleotide sequence ID" value="NZ_CP157484.1"/>
</dbReference>
<dbReference type="InterPro" id="IPR036322">
    <property type="entry name" value="WD40_repeat_dom_sf"/>
</dbReference>
<feature type="compositionally biased region" description="Basic and acidic residues" evidence="1">
    <location>
        <begin position="1"/>
        <end position="17"/>
    </location>
</feature>
<dbReference type="AlphaFoldDB" id="A0AAU7JBC3"/>
<organism evidence="2">
    <name type="scientific">Alsobacter sp. KACC 23698</name>
    <dbReference type="NCBI Taxonomy" id="3149229"/>
    <lineage>
        <taxon>Bacteria</taxon>
        <taxon>Pseudomonadati</taxon>
        <taxon>Pseudomonadota</taxon>
        <taxon>Alphaproteobacteria</taxon>
        <taxon>Hyphomicrobiales</taxon>
        <taxon>Alsobacteraceae</taxon>
        <taxon>Alsobacter</taxon>
    </lineage>
</organism>
<reference evidence="2" key="1">
    <citation type="submission" date="2024-05" db="EMBL/GenBank/DDBJ databases">
        <authorList>
            <person name="Kim S."/>
            <person name="Heo J."/>
            <person name="Choi H."/>
            <person name="Choi Y."/>
            <person name="Kwon S.-W."/>
            <person name="Kim Y."/>
        </authorList>
    </citation>
    <scope>NUCLEOTIDE SEQUENCE</scope>
    <source>
        <strain evidence="2">KACC 23698</strain>
    </source>
</reference>
<dbReference type="InterPro" id="IPR015943">
    <property type="entry name" value="WD40/YVTN_repeat-like_dom_sf"/>
</dbReference>
<sequence>MNTAGDEQKRFDVEPGKGFESFSAGSLGPGPPDPTSATSEDGSVHRPPVSESANVDATPTDSSGPRGASGRWNIAAWLPSFADVAPVAMGGLGMITVSAFLAFAASRFGHVQTVVSDKSVAMGASAGRVTAMAWSSQEGGPLTIGTERGYLINIGRDGVPVVLPSRPYAPGAMVRIFPSDVDHSAEGVWASGDGGYAGFRVGTEPTYRGFAFRAGGSLKGIPPTANGGLTSNPIIRTMLRNASNAIIGPTQATNTPYYGPDRLSAIAGDSGGSSSYVLAGYESGAVLGFPTSAATQIAPSQPQNSKGIARIHLGPVIAIAVRPFAPQPSDLFATGAADGTVAVFGLTGYSVETAEGRLVLFEKGAIDGVAGSAPSEHGSVPTRDGLMLDRSGRVLLLWDQEGEIWVARLGLEDTPVLRRYSLNRVSQTEPNSWSPITAASLSPRGDLFAVAGGDGRVWIVVLPTDPRSAPSSARTVRLLGHGAQVIKIAISVDGRMLASLDATGRLLLTDLDRFLNIVTLPLSEFSTDKPPDNLTPIPPSDEALQRFSTTSTTDADMNSVISMLRDAVVQTQKMVKLMVQSCPGGANGQNPNRFDVFVSLGNDVQNFLFDLIKTLENGRVENAGTQLSVIKGSLNNMVRIMAKQCSGGDQGRDPLNYDELVASERRVQDSLDQAKQKLAKGK</sequence>
<protein>
    <recommendedName>
        <fullName evidence="3">WD40 repeat domain-containing protein</fullName>
    </recommendedName>
</protein>
<gene>
    <name evidence="2" type="ORF">ABEG18_17860</name>
</gene>
<name>A0AAU7JBC3_9HYPH</name>
<feature type="region of interest" description="Disordered" evidence="1">
    <location>
        <begin position="1"/>
        <end position="68"/>
    </location>
</feature>
<dbReference type="Gene3D" id="2.130.10.10">
    <property type="entry name" value="YVTN repeat-like/Quinoprotein amine dehydrogenase"/>
    <property type="match status" value="1"/>
</dbReference>